<name>A0A167K2B6_CALVF</name>
<keyword evidence="3" id="KW-1185">Reference proteome</keyword>
<feature type="compositionally biased region" description="Polar residues" evidence="1">
    <location>
        <begin position="447"/>
        <end position="456"/>
    </location>
</feature>
<accession>A0A167K2B6</accession>
<dbReference type="AlphaFoldDB" id="A0A167K2B6"/>
<evidence type="ECO:0000256" key="1">
    <source>
        <dbReference type="SAM" id="MobiDB-lite"/>
    </source>
</evidence>
<feature type="region of interest" description="Disordered" evidence="1">
    <location>
        <begin position="696"/>
        <end position="737"/>
    </location>
</feature>
<organism evidence="2 3">
    <name type="scientific">Calocera viscosa (strain TUFC12733)</name>
    <dbReference type="NCBI Taxonomy" id="1330018"/>
    <lineage>
        <taxon>Eukaryota</taxon>
        <taxon>Fungi</taxon>
        <taxon>Dikarya</taxon>
        <taxon>Basidiomycota</taxon>
        <taxon>Agaricomycotina</taxon>
        <taxon>Dacrymycetes</taxon>
        <taxon>Dacrymycetales</taxon>
        <taxon>Dacrymycetaceae</taxon>
        <taxon>Calocera</taxon>
    </lineage>
</organism>
<dbReference type="Proteomes" id="UP000076738">
    <property type="component" value="Unassembled WGS sequence"/>
</dbReference>
<dbReference type="OrthoDB" id="3262259at2759"/>
<proteinExistence type="predicted"/>
<feature type="region of interest" description="Disordered" evidence="1">
    <location>
        <begin position="420"/>
        <end position="495"/>
    </location>
</feature>
<evidence type="ECO:0000313" key="2">
    <source>
        <dbReference type="EMBL" id="KZO94186.1"/>
    </source>
</evidence>
<dbReference type="EMBL" id="KV417296">
    <property type="protein sequence ID" value="KZO94186.1"/>
    <property type="molecule type" value="Genomic_DNA"/>
</dbReference>
<reference evidence="2 3" key="1">
    <citation type="journal article" date="2016" name="Mol. Biol. Evol.">
        <title>Comparative Genomics of Early-Diverging Mushroom-Forming Fungi Provides Insights into the Origins of Lignocellulose Decay Capabilities.</title>
        <authorList>
            <person name="Nagy L.G."/>
            <person name="Riley R."/>
            <person name="Tritt A."/>
            <person name="Adam C."/>
            <person name="Daum C."/>
            <person name="Floudas D."/>
            <person name="Sun H."/>
            <person name="Yadav J.S."/>
            <person name="Pangilinan J."/>
            <person name="Larsson K.H."/>
            <person name="Matsuura K."/>
            <person name="Barry K."/>
            <person name="Labutti K."/>
            <person name="Kuo R."/>
            <person name="Ohm R.A."/>
            <person name="Bhattacharya S.S."/>
            <person name="Shirouzu T."/>
            <person name="Yoshinaga Y."/>
            <person name="Martin F.M."/>
            <person name="Grigoriev I.V."/>
            <person name="Hibbett D.S."/>
        </authorList>
    </citation>
    <scope>NUCLEOTIDE SEQUENCE [LARGE SCALE GENOMIC DNA]</scope>
    <source>
        <strain evidence="2 3">TUFC12733</strain>
    </source>
</reference>
<gene>
    <name evidence="2" type="ORF">CALVIDRAFT_528954</name>
</gene>
<protein>
    <submittedName>
        <fullName evidence="2">Uncharacterized protein</fullName>
    </submittedName>
</protein>
<sequence length="1171" mass="132080">MNTLNHLQDAIDENLPKTLNGLTELWEEQYGDLRDHTMPIATNAMTDWVGFAEASNYQGGQSNLGALPAEDLGTYTATTTNAFDSAAYLKLPGLHGILYGRLCVSGALIRYDLCCYKGEVDDTLLSAPGCPPEVSAYLHGHEPPSWLEKSSEEIKKEQIKQWWKGPHPARQNALRDDIDRIQLPKLRPLLLPKVAEWQPRFTIKALKWYLLKVGGFITETLCKSLVYSVTLSSIMVDVILDIIETTNVLLEMYQPAPGESAPKIPFPVQLFPFIEDEGRYLKHAGGFSGVSLLNASLVAALKSRCTERLQTYMDNLLHPILPSDTNEVLQEACKYLSLLFSAAEPMTFDKFPLDVLENAAKLLNAAYEASTEDPQIAKRLPATVYVPKIVRDLAQRMHPSWYEDREYDLDMRMRQLTMSSADQALDKPARRTPSQSQIGAGGRRAHSGQSSSSKESANPRPSKRTRNSNLARDEAPIDEQPWGVAPQDDDYTAPMDLDEQIENPTQAAGSDAGSDASTDWEIYYSLGSFDEPNFRLALPNITKQYKDSNGELKKPKNCPIGAQGKEWQCPARGMSYLRRCGFLVVKYNDNWLLQLMHGIHRCQKCQGMNTNAIDNVDASSDDQSSEEDPSWDEVCWRFMGKYKAGNPKGANKGTNCVPPRVWDSNFLQGSADDDAPPDPASPEVWKFLRDTLGLKGQPRWHDKRSANQSYKGQTRGKESKTPQQRKAEKRAKTRQENERALRLASTLKLSHLAGIAFLYTQHHHQANIIASRSSMLSVPNAILPTVNSYFKWFYYAQSILKHWDLNDPSVRDTYEKRQAVWTLEMKSPSWNWTQVDLRDWMQVIPKLHMLHQRLHADLARLGGPDELLWHFDAYFSAFGIASNIQDHLECQVATAQQLEKEMAKRFFGRTEAQMAPEVLAQEDVTVRTLLENDLYREAHGDPSAPHLNHIMQRSSSKKPPITYRDEDGTISQFKLLHRITKYDEAKDTITSKFLIRDKCMGLIEISRAKLLRMYGHRICEAAGRRDAAPGLPAWLLNLPPGRYGIAYDFTWHLLIDHPPDGYFLNGTGAWYGNVIKKLRAAGLMQAEKSMYEAVGDPASFYMLKLQMYSVPRDEMILTDDFRLGGVESPALLRPTPAELDENNLGQPMAVAPPPPRHSAPDIVMVAAEWHF</sequence>
<evidence type="ECO:0000313" key="3">
    <source>
        <dbReference type="Proteomes" id="UP000076738"/>
    </source>
</evidence>
<feature type="region of interest" description="Disordered" evidence="1">
    <location>
        <begin position="944"/>
        <end position="963"/>
    </location>
</feature>